<keyword evidence="3" id="KW-1185">Reference proteome</keyword>
<organism evidence="2 3">
    <name type="scientific">Lasiosphaeria miniovina</name>
    <dbReference type="NCBI Taxonomy" id="1954250"/>
    <lineage>
        <taxon>Eukaryota</taxon>
        <taxon>Fungi</taxon>
        <taxon>Dikarya</taxon>
        <taxon>Ascomycota</taxon>
        <taxon>Pezizomycotina</taxon>
        <taxon>Sordariomycetes</taxon>
        <taxon>Sordariomycetidae</taxon>
        <taxon>Sordariales</taxon>
        <taxon>Lasiosphaeriaceae</taxon>
        <taxon>Lasiosphaeria</taxon>
    </lineage>
</organism>
<sequence length="118" mass="12388">MRTTAALVLIGSLASTAFGAATKMFDDDNCSNQVNSVVFNGFSDGDAPIPANVKTIKTDSISDVWFAYQRNDGSGCKGDLIRQVTNGQCIKVADLGIGCTRLCSTGINANFCSVKTIP</sequence>
<name>A0AA40B368_9PEZI</name>
<evidence type="ECO:0000256" key="1">
    <source>
        <dbReference type="SAM" id="SignalP"/>
    </source>
</evidence>
<comment type="caution">
    <text evidence="2">The sequence shown here is derived from an EMBL/GenBank/DDBJ whole genome shotgun (WGS) entry which is preliminary data.</text>
</comment>
<proteinExistence type="predicted"/>
<dbReference type="GeneID" id="85320147"/>
<accession>A0AA40B368</accession>
<reference evidence="2" key="1">
    <citation type="submission" date="2023-06" db="EMBL/GenBank/DDBJ databases">
        <title>Genome-scale phylogeny and comparative genomics of the fungal order Sordariales.</title>
        <authorList>
            <consortium name="Lawrence Berkeley National Laboratory"/>
            <person name="Hensen N."/>
            <person name="Bonometti L."/>
            <person name="Westerberg I."/>
            <person name="Brannstrom I.O."/>
            <person name="Guillou S."/>
            <person name="Cros-Aarteil S."/>
            <person name="Calhoun S."/>
            <person name="Haridas S."/>
            <person name="Kuo A."/>
            <person name="Mondo S."/>
            <person name="Pangilinan J."/>
            <person name="Riley R."/>
            <person name="LaButti K."/>
            <person name="Andreopoulos B."/>
            <person name="Lipzen A."/>
            <person name="Chen C."/>
            <person name="Yanf M."/>
            <person name="Daum C."/>
            <person name="Ng V."/>
            <person name="Clum A."/>
            <person name="Steindorff A."/>
            <person name="Ohm R."/>
            <person name="Martin F."/>
            <person name="Silar P."/>
            <person name="Natvig D."/>
            <person name="Lalanne C."/>
            <person name="Gautier V."/>
            <person name="Ament-velasquez S.L."/>
            <person name="Kruys A."/>
            <person name="Hutchinson M.I."/>
            <person name="Powell A.J."/>
            <person name="Barry K."/>
            <person name="Miller A.N."/>
            <person name="Grigoriev I.V."/>
            <person name="Debuchy R."/>
            <person name="Gladieux P."/>
            <person name="Thoren M.H."/>
            <person name="Johannesson H."/>
        </authorList>
    </citation>
    <scope>NUCLEOTIDE SEQUENCE</scope>
    <source>
        <strain evidence="2">SMH2392-1A</strain>
    </source>
</reference>
<keyword evidence="1" id="KW-0732">Signal</keyword>
<dbReference type="RefSeq" id="XP_060299682.1">
    <property type="nucleotide sequence ID" value="XM_060436877.1"/>
</dbReference>
<feature type="signal peptide" evidence="1">
    <location>
        <begin position="1"/>
        <end position="19"/>
    </location>
</feature>
<evidence type="ECO:0000313" key="3">
    <source>
        <dbReference type="Proteomes" id="UP001172101"/>
    </source>
</evidence>
<feature type="chain" id="PRO_5041264296" evidence="1">
    <location>
        <begin position="20"/>
        <end position="118"/>
    </location>
</feature>
<dbReference type="Proteomes" id="UP001172101">
    <property type="component" value="Unassembled WGS sequence"/>
</dbReference>
<gene>
    <name evidence="2" type="ORF">B0T26DRAFT_636906</name>
</gene>
<protein>
    <submittedName>
        <fullName evidence="2">Uncharacterized protein</fullName>
    </submittedName>
</protein>
<evidence type="ECO:0000313" key="2">
    <source>
        <dbReference type="EMBL" id="KAK0726826.1"/>
    </source>
</evidence>
<dbReference type="AlphaFoldDB" id="A0AA40B368"/>
<dbReference type="EMBL" id="JAUIRO010000002">
    <property type="protein sequence ID" value="KAK0726826.1"/>
    <property type="molecule type" value="Genomic_DNA"/>
</dbReference>